<dbReference type="EMBL" id="CP031699">
    <property type="protein sequence ID" value="QEY23570.1"/>
    <property type="molecule type" value="Genomic_DNA"/>
</dbReference>
<dbReference type="AlphaFoldDB" id="A0A5P3MQ68"/>
<protein>
    <submittedName>
        <fullName evidence="1">Uncharacterized protein</fullName>
    </submittedName>
</protein>
<dbReference type="KEGG" id="naq:D0T90_02860"/>
<dbReference type="Proteomes" id="UP000325536">
    <property type="component" value="Chromosome"/>
</dbReference>
<accession>A0A5P3MQ68</accession>
<proteinExistence type="predicted"/>
<evidence type="ECO:0000313" key="2">
    <source>
        <dbReference type="Proteomes" id="UP000325536"/>
    </source>
</evidence>
<organism evidence="1 2">
    <name type="scientific">Neisseria animalis</name>
    <dbReference type="NCBI Taxonomy" id="492"/>
    <lineage>
        <taxon>Bacteria</taxon>
        <taxon>Pseudomonadati</taxon>
        <taxon>Pseudomonadota</taxon>
        <taxon>Betaproteobacteria</taxon>
        <taxon>Neisseriales</taxon>
        <taxon>Neisseriaceae</taxon>
        <taxon>Neisseria</taxon>
    </lineage>
</organism>
<keyword evidence="2" id="KW-1185">Reference proteome</keyword>
<sequence>MAIQTKAVCKIQTAFAQIWPLPFGLTGHFRALTGITCGLLFGGYSHGSSYQVGAARVLGG</sequence>
<name>A0A5P3MQ68_NEIAN</name>
<evidence type="ECO:0000313" key="1">
    <source>
        <dbReference type="EMBL" id="QEY23570.1"/>
    </source>
</evidence>
<reference evidence="1 2" key="1">
    <citation type="submission" date="2018-08" db="EMBL/GenBank/DDBJ databases">
        <title>Neisseria animalis ATCC 49930 complete genome.</title>
        <authorList>
            <person name="Veseli I.A."/>
            <person name="Mascarenhas dos Santos A.C."/>
            <person name="Buttler R."/>
            <person name="Pombert J.-F."/>
        </authorList>
    </citation>
    <scope>NUCLEOTIDE SEQUENCE [LARGE SCALE GENOMIC DNA]</scope>
    <source>
        <strain evidence="1 2">ATCC 49930</strain>
    </source>
</reference>
<gene>
    <name evidence="1" type="ORF">D0T90_02860</name>
</gene>